<dbReference type="EMBL" id="CP002160">
    <property type="protein sequence ID" value="ADL50951.1"/>
    <property type="molecule type" value="Genomic_DNA"/>
</dbReference>
<keyword evidence="3" id="KW-1185">Reference proteome</keyword>
<evidence type="ECO:0000313" key="2">
    <source>
        <dbReference type="EMBL" id="ADL50951.1"/>
    </source>
</evidence>
<feature type="domain" description="DUF2249" evidence="1">
    <location>
        <begin position="7"/>
        <end position="76"/>
    </location>
</feature>
<dbReference type="OrthoDB" id="9798996at2"/>
<gene>
    <name evidence="2" type="ordered locus">Clocel_1195</name>
</gene>
<dbReference type="RefSeq" id="WP_010076192.1">
    <property type="nucleotide sequence ID" value="NC_014393.1"/>
</dbReference>
<dbReference type="STRING" id="573061.Clocel_1195"/>
<accession>D9SUP6</accession>
<dbReference type="HOGENOM" id="CLU_146484_3_0_9"/>
<dbReference type="eggNOG" id="COG4309">
    <property type="taxonomic scope" value="Bacteria"/>
</dbReference>
<name>D9SUP6_CLOC7</name>
<proteinExistence type="predicted"/>
<organism evidence="2 3">
    <name type="scientific">Clostridium cellulovorans (strain ATCC 35296 / DSM 3052 / OCM 3 / 743B)</name>
    <dbReference type="NCBI Taxonomy" id="573061"/>
    <lineage>
        <taxon>Bacteria</taxon>
        <taxon>Bacillati</taxon>
        <taxon>Bacillota</taxon>
        <taxon>Clostridia</taxon>
        <taxon>Eubacteriales</taxon>
        <taxon>Clostridiaceae</taxon>
        <taxon>Clostridium</taxon>
    </lineage>
</organism>
<protein>
    <recommendedName>
        <fullName evidence="1">DUF2249 domain-containing protein</fullName>
    </recommendedName>
</protein>
<dbReference type="AlphaFoldDB" id="D9SUP6"/>
<dbReference type="Pfam" id="PF10006">
    <property type="entry name" value="DUF2249"/>
    <property type="match status" value="1"/>
</dbReference>
<sequence length="77" mass="9275">MLSFAATIDVRTYQREEKQPMIFGTFEKLLLGETMELINDHDPQPLYQKFMICYPEQFLWEYLEQGPEVWRIGITKK</sequence>
<dbReference type="KEGG" id="ccb:Clocel_1195"/>
<reference evidence="2 3" key="1">
    <citation type="submission" date="2010-08" db="EMBL/GenBank/DDBJ databases">
        <title>Complete sequence of Clostridium cellulovorans 743B.</title>
        <authorList>
            <consortium name="US DOE Joint Genome Institute"/>
            <person name="Lucas S."/>
            <person name="Copeland A."/>
            <person name="Lapidus A."/>
            <person name="Cheng J.-F."/>
            <person name="Bruce D."/>
            <person name="Goodwin L."/>
            <person name="Pitluck S."/>
            <person name="Chertkov O."/>
            <person name="Detter J.C."/>
            <person name="Han C."/>
            <person name="Tapia R."/>
            <person name="Land M."/>
            <person name="Hauser L."/>
            <person name="Chang Y.-J."/>
            <person name="Jeffries C."/>
            <person name="Kyrpides N."/>
            <person name="Ivanova N."/>
            <person name="Mikhailova N."/>
            <person name="Hemme C.L."/>
            <person name="Woyke T."/>
        </authorList>
    </citation>
    <scope>NUCLEOTIDE SEQUENCE [LARGE SCALE GENOMIC DNA]</scope>
    <source>
        <strain evidence="3">ATCC 35296 / DSM 3052 / OCM 3 / 743B</strain>
    </source>
</reference>
<dbReference type="InterPro" id="IPR018720">
    <property type="entry name" value="DUF2249"/>
</dbReference>
<evidence type="ECO:0000259" key="1">
    <source>
        <dbReference type="Pfam" id="PF10006"/>
    </source>
</evidence>
<evidence type="ECO:0000313" key="3">
    <source>
        <dbReference type="Proteomes" id="UP000002730"/>
    </source>
</evidence>
<dbReference type="Proteomes" id="UP000002730">
    <property type="component" value="Chromosome"/>
</dbReference>